<keyword evidence="4" id="KW-1185">Reference proteome</keyword>
<evidence type="ECO:0000259" key="2">
    <source>
        <dbReference type="Pfam" id="PF03781"/>
    </source>
</evidence>
<dbReference type="InterPro" id="IPR016187">
    <property type="entry name" value="CTDL_fold"/>
</dbReference>
<name>A0ABW4VR65_9BACT</name>
<evidence type="ECO:0000313" key="4">
    <source>
        <dbReference type="Proteomes" id="UP001597361"/>
    </source>
</evidence>
<dbReference type="Proteomes" id="UP001597361">
    <property type="component" value="Unassembled WGS sequence"/>
</dbReference>
<dbReference type="SUPFAM" id="SSF56436">
    <property type="entry name" value="C-type lectin-like"/>
    <property type="match status" value="1"/>
</dbReference>
<comment type="caution">
    <text evidence="3">The sequence shown here is derived from an EMBL/GenBank/DDBJ whole genome shotgun (WGS) entry which is preliminary data.</text>
</comment>
<reference evidence="4" key="1">
    <citation type="journal article" date="2019" name="Int. J. Syst. Evol. Microbiol.">
        <title>The Global Catalogue of Microorganisms (GCM) 10K type strain sequencing project: providing services to taxonomists for standard genome sequencing and annotation.</title>
        <authorList>
            <consortium name="The Broad Institute Genomics Platform"/>
            <consortium name="The Broad Institute Genome Sequencing Center for Infectious Disease"/>
            <person name="Wu L."/>
            <person name="Ma J."/>
        </authorList>
    </citation>
    <scope>NUCLEOTIDE SEQUENCE [LARGE SCALE GENOMIC DNA]</scope>
    <source>
        <strain evidence="4">CGMCC 1.15180</strain>
    </source>
</reference>
<sequence length="336" mass="38967">MMKIYMAQVKRTCFKYVVLPLLFMFCIVWNSNTATEPFENYIQEIPHSNLGFGMNAIPGGDFIMGSPKNETGHMEDESPERKVHIDAFWMGTHEVTWDLFEMFLDKDYEKAISTKPLPDNVDGLSRPSTPYLDMTFGMGKENKPAIAMTQYGAIQFCHWLYEKTGVFYRLPTEAEWEYAARAGSSERYFFGEDSSRLEDYAWFGENSGGTTHEVGKKKPNPWGLYDILGNAMEWTYDQYEPYEATQGVILNPTKHPEKLYPQVLRGGHYESVDVELRVAKRFISDPVWKQLDPQIPKSKWWFPEAPFVGMRLVRPLKAPSPEEIDQYYNKQPISDY</sequence>
<dbReference type="EMBL" id="JBHUHR010000039">
    <property type="protein sequence ID" value="MFD2036256.1"/>
    <property type="molecule type" value="Genomic_DNA"/>
</dbReference>
<organism evidence="3 4">
    <name type="scientific">Belliella marina</name>
    <dbReference type="NCBI Taxonomy" id="1644146"/>
    <lineage>
        <taxon>Bacteria</taxon>
        <taxon>Pseudomonadati</taxon>
        <taxon>Bacteroidota</taxon>
        <taxon>Cytophagia</taxon>
        <taxon>Cytophagales</taxon>
        <taxon>Cyclobacteriaceae</taxon>
        <taxon>Belliella</taxon>
    </lineage>
</organism>
<dbReference type="Gene3D" id="3.90.1580.10">
    <property type="entry name" value="paralog of FGE (formylglycine-generating enzyme)"/>
    <property type="match status" value="1"/>
</dbReference>
<keyword evidence="1" id="KW-0732">Signal</keyword>
<feature type="chain" id="PRO_5045851459" evidence="1">
    <location>
        <begin position="31"/>
        <end position="336"/>
    </location>
</feature>
<dbReference type="PANTHER" id="PTHR23150">
    <property type="entry name" value="SULFATASE MODIFYING FACTOR 1, 2"/>
    <property type="match status" value="1"/>
</dbReference>
<evidence type="ECO:0000313" key="3">
    <source>
        <dbReference type="EMBL" id="MFD2036256.1"/>
    </source>
</evidence>
<dbReference type="PANTHER" id="PTHR23150:SF19">
    <property type="entry name" value="FORMYLGLYCINE-GENERATING ENZYME"/>
    <property type="match status" value="1"/>
</dbReference>
<proteinExistence type="predicted"/>
<accession>A0ABW4VR65</accession>
<dbReference type="Pfam" id="PF03781">
    <property type="entry name" value="FGE-sulfatase"/>
    <property type="match status" value="1"/>
</dbReference>
<feature type="signal peptide" evidence="1">
    <location>
        <begin position="1"/>
        <end position="30"/>
    </location>
</feature>
<evidence type="ECO:0000256" key="1">
    <source>
        <dbReference type="SAM" id="SignalP"/>
    </source>
</evidence>
<dbReference type="RefSeq" id="WP_376887284.1">
    <property type="nucleotide sequence ID" value="NZ_JBHUHR010000039.1"/>
</dbReference>
<dbReference type="InterPro" id="IPR005532">
    <property type="entry name" value="SUMF_dom"/>
</dbReference>
<gene>
    <name evidence="3" type="ORF">ACFSKL_15745</name>
</gene>
<dbReference type="InterPro" id="IPR042095">
    <property type="entry name" value="SUMF_sf"/>
</dbReference>
<protein>
    <submittedName>
        <fullName evidence="3">Formylglycine-generating enzyme family protein</fullName>
    </submittedName>
</protein>
<dbReference type="InterPro" id="IPR051043">
    <property type="entry name" value="Sulfatase_Mod_Factor_Kinase"/>
</dbReference>
<feature type="domain" description="Sulfatase-modifying factor enzyme-like" evidence="2">
    <location>
        <begin position="55"/>
        <end position="285"/>
    </location>
</feature>